<name>A0A9N9AH77_9GLOM</name>
<feature type="compositionally biased region" description="Low complexity" evidence="1">
    <location>
        <begin position="84"/>
        <end position="94"/>
    </location>
</feature>
<feature type="compositionally biased region" description="Basic and acidic residues" evidence="1">
    <location>
        <begin position="39"/>
        <end position="57"/>
    </location>
</feature>
<dbReference type="EMBL" id="CAJVPL010000791">
    <property type="protein sequence ID" value="CAG8530093.1"/>
    <property type="molecule type" value="Genomic_DNA"/>
</dbReference>
<proteinExistence type="predicted"/>
<organism evidence="2 3">
    <name type="scientific">Ambispora gerdemannii</name>
    <dbReference type="NCBI Taxonomy" id="144530"/>
    <lineage>
        <taxon>Eukaryota</taxon>
        <taxon>Fungi</taxon>
        <taxon>Fungi incertae sedis</taxon>
        <taxon>Mucoromycota</taxon>
        <taxon>Glomeromycotina</taxon>
        <taxon>Glomeromycetes</taxon>
        <taxon>Archaeosporales</taxon>
        <taxon>Ambisporaceae</taxon>
        <taxon>Ambispora</taxon>
    </lineage>
</organism>
<feature type="non-terminal residue" evidence="2">
    <location>
        <position position="158"/>
    </location>
</feature>
<feature type="compositionally biased region" description="Basic and acidic residues" evidence="1">
    <location>
        <begin position="108"/>
        <end position="121"/>
    </location>
</feature>
<dbReference type="AlphaFoldDB" id="A0A9N9AH77"/>
<sequence length="158" mass="17431">TKNIKYYENNKRLYGTKGYGSIQSKKDNPESRLSQGASGRRESILEKDEKEKDDLQESKSPPGSNQQQQEQDPEDVPTVLDSQAPAASESSEPSEIFDPVKKKFVPVSEERYKNKTEENKEVNLGGLSDGHTGAASSNDKSVNRNNVITEKPTIQSGG</sequence>
<evidence type="ECO:0000313" key="2">
    <source>
        <dbReference type="EMBL" id="CAG8530093.1"/>
    </source>
</evidence>
<accession>A0A9N9AH77</accession>
<keyword evidence="3" id="KW-1185">Reference proteome</keyword>
<reference evidence="2" key="1">
    <citation type="submission" date="2021-06" db="EMBL/GenBank/DDBJ databases">
        <authorList>
            <person name="Kallberg Y."/>
            <person name="Tangrot J."/>
            <person name="Rosling A."/>
        </authorList>
    </citation>
    <scope>NUCLEOTIDE SEQUENCE</scope>
    <source>
        <strain evidence="2">MT106</strain>
    </source>
</reference>
<feature type="compositionally biased region" description="Polar residues" evidence="1">
    <location>
        <begin position="134"/>
        <end position="158"/>
    </location>
</feature>
<comment type="caution">
    <text evidence="2">The sequence shown here is derived from an EMBL/GenBank/DDBJ whole genome shotgun (WGS) entry which is preliminary data.</text>
</comment>
<gene>
    <name evidence="2" type="ORF">AGERDE_LOCUS5668</name>
</gene>
<evidence type="ECO:0000313" key="3">
    <source>
        <dbReference type="Proteomes" id="UP000789831"/>
    </source>
</evidence>
<dbReference type="Proteomes" id="UP000789831">
    <property type="component" value="Unassembled WGS sequence"/>
</dbReference>
<dbReference type="OrthoDB" id="10582065at2759"/>
<protein>
    <submittedName>
        <fullName evidence="2">4571_t:CDS:1</fullName>
    </submittedName>
</protein>
<feature type="region of interest" description="Disordered" evidence="1">
    <location>
        <begin position="1"/>
        <end position="158"/>
    </location>
</feature>
<evidence type="ECO:0000256" key="1">
    <source>
        <dbReference type="SAM" id="MobiDB-lite"/>
    </source>
</evidence>